<dbReference type="Gene3D" id="3.40.800.10">
    <property type="entry name" value="Ureohydrolase domain"/>
    <property type="match status" value="1"/>
</dbReference>
<dbReference type="EMBL" id="JAMKFE010000003">
    <property type="protein sequence ID" value="MCM5678906.1"/>
    <property type="molecule type" value="Genomic_DNA"/>
</dbReference>
<dbReference type="PROSITE" id="PS51409">
    <property type="entry name" value="ARGINASE_2"/>
    <property type="match status" value="1"/>
</dbReference>
<gene>
    <name evidence="5" type="ORF">M8A51_05105</name>
</gene>
<keyword evidence="3" id="KW-0464">Manganese</keyword>
<evidence type="ECO:0000256" key="4">
    <source>
        <dbReference type="PROSITE-ProRule" id="PRU00742"/>
    </source>
</evidence>
<comment type="caution">
    <text evidence="5">The sequence shown here is derived from an EMBL/GenBank/DDBJ whole genome shotgun (WGS) entry which is preliminary data.</text>
</comment>
<keyword evidence="1" id="KW-0479">Metal-binding</keyword>
<dbReference type="InterPro" id="IPR006035">
    <property type="entry name" value="Ureohydrolase"/>
</dbReference>
<reference evidence="5" key="1">
    <citation type="submission" date="2022-05" db="EMBL/GenBank/DDBJ databases">
        <title>Schlegelella sp. nov., isolated from mangrove soil.</title>
        <authorList>
            <person name="Liu Y."/>
            <person name="Ge X."/>
            <person name="Liu W."/>
        </authorList>
    </citation>
    <scope>NUCLEOTIDE SEQUENCE</scope>
    <source>
        <strain evidence="5">S2-27</strain>
    </source>
</reference>
<dbReference type="InterPro" id="IPR023696">
    <property type="entry name" value="Ureohydrolase_dom_sf"/>
</dbReference>
<evidence type="ECO:0000256" key="2">
    <source>
        <dbReference type="ARBA" id="ARBA00022801"/>
    </source>
</evidence>
<dbReference type="PANTHER" id="PTHR43782:SF3">
    <property type="entry name" value="ARGINASE"/>
    <property type="match status" value="1"/>
</dbReference>
<evidence type="ECO:0000313" key="5">
    <source>
        <dbReference type="EMBL" id="MCM5678906.1"/>
    </source>
</evidence>
<dbReference type="PANTHER" id="PTHR43782">
    <property type="entry name" value="ARGINASE"/>
    <property type="match status" value="1"/>
</dbReference>
<evidence type="ECO:0000256" key="1">
    <source>
        <dbReference type="ARBA" id="ARBA00022723"/>
    </source>
</evidence>
<evidence type="ECO:0000256" key="3">
    <source>
        <dbReference type="ARBA" id="ARBA00023211"/>
    </source>
</evidence>
<keyword evidence="2" id="KW-0378">Hydrolase</keyword>
<protein>
    <submittedName>
        <fullName evidence="5">Arginase family protein</fullName>
    </submittedName>
</protein>
<sequence>MAHLFRPTLVHAPSALGLSARGVEHLPQALLDAGLAERLHALPGPRLDPPPHGTQVDAGSGVLNAAAIASFSLGLADAVGQVLDEGGFPLVLGGDCSIVLGNLLALRRRGRPGLFFIDAHSDFYLPEVLPDGEAASMDLAFATGRGPAVVAALEGRRPLVRDEDVVVYGRRDAPEADRFHSPRIEDTAILQIDLQAVRTEGAAASAHRAVARLEAQPIDGYWLHLDADALDDAVMPAVDYRLPGGLSWDELVAALRVALHRPKARGMHVGIFNPELDRGGAVARAMVDALGRAFEP</sequence>
<evidence type="ECO:0000313" key="6">
    <source>
        <dbReference type="Proteomes" id="UP001165541"/>
    </source>
</evidence>
<dbReference type="Proteomes" id="UP001165541">
    <property type="component" value="Unassembled WGS sequence"/>
</dbReference>
<dbReference type="Pfam" id="PF00491">
    <property type="entry name" value="Arginase"/>
    <property type="match status" value="1"/>
</dbReference>
<dbReference type="SUPFAM" id="SSF52768">
    <property type="entry name" value="Arginase/deacetylase"/>
    <property type="match status" value="1"/>
</dbReference>
<dbReference type="PRINTS" id="PR00116">
    <property type="entry name" value="ARGINASE"/>
</dbReference>
<name>A0ABT0YJJ9_9BURK</name>
<dbReference type="RefSeq" id="WP_251777069.1">
    <property type="nucleotide sequence ID" value="NZ_JAMKFE010000003.1"/>
</dbReference>
<proteinExistence type="inferred from homology"/>
<comment type="similarity">
    <text evidence="4">Belongs to the arginase family.</text>
</comment>
<accession>A0ABT0YJJ9</accession>
<dbReference type="CDD" id="cd09999">
    <property type="entry name" value="Arginase-like_1"/>
    <property type="match status" value="1"/>
</dbReference>
<keyword evidence="6" id="KW-1185">Reference proteome</keyword>
<organism evidence="5 6">
    <name type="scientific">Caldimonas mangrovi</name>
    <dbReference type="NCBI Taxonomy" id="2944811"/>
    <lineage>
        <taxon>Bacteria</taxon>
        <taxon>Pseudomonadati</taxon>
        <taxon>Pseudomonadota</taxon>
        <taxon>Betaproteobacteria</taxon>
        <taxon>Burkholderiales</taxon>
        <taxon>Sphaerotilaceae</taxon>
        <taxon>Caldimonas</taxon>
    </lineage>
</organism>